<dbReference type="EMBL" id="JAHRIO010084991">
    <property type="protein sequence ID" value="MEQ2186662.1"/>
    <property type="molecule type" value="Genomic_DNA"/>
</dbReference>
<name>A0ABV0PT25_9TELE</name>
<gene>
    <name evidence="2" type="ORF">GOODEAATRI_030877</name>
</gene>
<organism evidence="2 3">
    <name type="scientific">Goodea atripinnis</name>
    <dbReference type="NCBI Taxonomy" id="208336"/>
    <lineage>
        <taxon>Eukaryota</taxon>
        <taxon>Metazoa</taxon>
        <taxon>Chordata</taxon>
        <taxon>Craniata</taxon>
        <taxon>Vertebrata</taxon>
        <taxon>Euteleostomi</taxon>
        <taxon>Actinopterygii</taxon>
        <taxon>Neopterygii</taxon>
        <taxon>Teleostei</taxon>
        <taxon>Neoteleostei</taxon>
        <taxon>Acanthomorphata</taxon>
        <taxon>Ovalentaria</taxon>
        <taxon>Atherinomorphae</taxon>
        <taxon>Cyprinodontiformes</taxon>
        <taxon>Goodeidae</taxon>
        <taxon>Goodea</taxon>
    </lineage>
</organism>
<evidence type="ECO:0000256" key="1">
    <source>
        <dbReference type="SAM" id="MobiDB-lite"/>
    </source>
</evidence>
<accession>A0ABV0PT25</accession>
<evidence type="ECO:0000313" key="3">
    <source>
        <dbReference type="Proteomes" id="UP001476798"/>
    </source>
</evidence>
<feature type="region of interest" description="Disordered" evidence="1">
    <location>
        <begin position="1"/>
        <end position="26"/>
    </location>
</feature>
<reference evidence="2 3" key="1">
    <citation type="submission" date="2021-06" db="EMBL/GenBank/DDBJ databases">
        <authorList>
            <person name="Palmer J.M."/>
        </authorList>
    </citation>
    <scope>NUCLEOTIDE SEQUENCE [LARGE SCALE GENOMIC DNA]</scope>
    <source>
        <strain evidence="2 3">GA_2019</strain>
        <tissue evidence="2">Muscle</tissue>
    </source>
</reference>
<evidence type="ECO:0000313" key="2">
    <source>
        <dbReference type="EMBL" id="MEQ2186662.1"/>
    </source>
</evidence>
<dbReference type="Proteomes" id="UP001476798">
    <property type="component" value="Unassembled WGS sequence"/>
</dbReference>
<comment type="caution">
    <text evidence="2">The sequence shown here is derived from an EMBL/GenBank/DDBJ whole genome shotgun (WGS) entry which is preliminary data.</text>
</comment>
<proteinExistence type="predicted"/>
<keyword evidence="3" id="KW-1185">Reference proteome</keyword>
<sequence>MRRNVFSERPRETLRRSVTLAPPPIGMQPSYVLGESIRPPHVDAAQQLAAHVQLDTPLEPTDDAGHTREDPHTSCVCGEPLWGCEAGIRVVPSHKPPPE</sequence>
<feature type="non-terminal residue" evidence="2">
    <location>
        <position position="99"/>
    </location>
</feature>
<protein>
    <submittedName>
        <fullName evidence="2">Uncharacterized protein</fullName>
    </submittedName>
</protein>
<feature type="compositionally biased region" description="Basic and acidic residues" evidence="1">
    <location>
        <begin position="1"/>
        <end position="15"/>
    </location>
</feature>